<dbReference type="GO" id="GO:0005829">
    <property type="term" value="C:cytosol"/>
    <property type="evidence" value="ECO:0007669"/>
    <property type="project" value="TreeGrafter"/>
</dbReference>
<keyword evidence="3 5" id="KW-0663">Pyridoxal phosphate</keyword>
<evidence type="ECO:0000313" key="10">
    <source>
        <dbReference type="Proteomes" id="UP000013101"/>
    </source>
</evidence>
<dbReference type="OrthoDB" id="9813814at2"/>
<evidence type="ECO:0000313" key="9">
    <source>
        <dbReference type="EMBL" id="ENX10142.1"/>
    </source>
</evidence>
<dbReference type="RefSeq" id="WP_005234284.1">
    <property type="nucleotide sequence ID" value="NZ_CP083658.1"/>
</dbReference>
<organism evidence="9 10">
    <name type="scientific">Acinetobacter variabilis</name>
    <dbReference type="NCBI Taxonomy" id="70346"/>
    <lineage>
        <taxon>Bacteria</taxon>
        <taxon>Pseudomonadati</taxon>
        <taxon>Pseudomonadota</taxon>
        <taxon>Gammaproteobacteria</taxon>
        <taxon>Moraxellales</taxon>
        <taxon>Moraxellaceae</taxon>
        <taxon>Acinetobacter</taxon>
    </lineage>
</organism>
<evidence type="ECO:0000259" key="8">
    <source>
        <dbReference type="SMART" id="SM01005"/>
    </source>
</evidence>
<dbReference type="FunFam" id="3.20.20.10:FF:000002">
    <property type="entry name" value="Alanine racemase"/>
    <property type="match status" value="1"/>
</dbReference>
<comment type="caution">
    <text evidence="9">The sequence shown here is derived from an EMBL/GenBank/DDBJ whole genome shotgun (WGS) entry which is preliminary data.</text>
</comment>
<gene>
    <name evidence="9" type="ORF">F897_01259</name>
</gene>
<evidence type="ECO:0000256" key="3">
    <source>
        <dbReference type="ARBA" id="ARBA00022898"/>
    </source>
</evidence>
<dbReference type="EC" id="5.1.1.1" evidence="5"/>
<dbReference type="Proteomes" id="UP000013101">
    <property type="component" value="Unassembled WGS sequence"/>
</dbReference>
<dbReference type="SMART" id="SM01005">
    <property type="entry name" value="Ala_racemase_C"/>
    <property type="match status" value="1"/>
</dbReference>
<dbReference type="InterPro" id="IPR000821">
    <property type="entry name" value="Ala_racemase"/>
</dbReference>
<dbReference type="GO" id="GO:0008784">
    <property type="term" value="F:alanine racemase activity"/>
    <property type="evidence" value="ECO:0007669"/>
    <property type="project" value="UniProtKB-UniRule"/>
</dbReference>
<feature type="active site" description="Proton acceptor; specific for L-alanine" evidence="5">
    <location>
        <position position="261"/>
    </location>
</feature>
<protein>
    <recommendedName>
        <fullName evidence="5">Alanine racemase</fullName>
        <ecNumber evidence="5">5.1.1.1</ecNumber>
    </recommendedName>
</protein>
<accession>N9P5L8</accession>
<comment type="function">
    <text evidence="5">Catalyzes the interconversion of L-alanine and D-alanine. May also act on other amino acids.</text>
</comment>
<dbReference type="AlphaFoldDB" id="N9P5L8"/>
<dbReference type="Pfam" id="PF00842">
    <property type="entry name" value="Ala_racemase_C"/>
    <property type="match status" value="1"/>
</dbReference>
<dbReference type="InterPro" id="IPR001608">
    <property type="entry name" value="Ala_racemase_N"/>
</dbReference>
<dbReference type="InterPro" id="IPR011079">
    <property type="entry name" value="Ala_racemase_C"/>
</dbReference>
<dbReference type="InterPro" id="IPR029066">
    <property type="entry name" value="PLP-binding_barrel"/>
</dbReference>
<dbReference type="NCBIfam" id="TIGR00492">
    <property type="entry name" value="alr"/>
    <property type="match status" value="1"/>
</dbReference>
<dbReference type="CDD" id="cd06827">
    <property type="entry name" value="PLPDE_III_AR_proteobact"/>
    <property type="match status" value="1"/>
</dbReference>
<evidence type="ECO:0000256" key="1">
    <source>
        <dbReference type="ARBA" id="ARBA00000316"/>
    </source>
</evidence>
<dbReference type="HAMAP" id="MF_01201">
    <property type="entry name" value="Ala_racemase"/>
    <property type="match status" value="1"/>
</dbReference>
<dbReference type="PRINTS" id="PR00992">
    <property type="entry name" value="ALARACEMASE"/>
</dbReference>
<dbReference type="HOGENOM" id="CLU_028393_1_0_6"/>
<dbReference type="PANTHER" id="PTHR30511">
    <property type="entry name" value="ALANINE RACEMASE"/>
    <property type="match status" value="1"/>
</dbReference>
<dbReference type="UniPathway" id="UPA00042">
    <property type="reaction ID" value="UER00497"/>
</dbReference>
<dbReference type="EMBL" id="APRS01000008">
    <property type="protein sequence ID" value="ENX10142.1"/>
    <property type="molecule type" value="Genomic_DNA"/>
</dbReference>
<evidence type="ECO:0000256" key="2">
    <source>
        <dbReference type="ARBA" id="ARBA00001933"/>
    </source>
</evidence>
<feature type="binding site" evidence="5 7">
    <location>
        <position position="309"/>
    </location>
    <ligand>
        <name>substrate</name>
    </ligand>
</feature>
<dbReference type="InterPro" id="IPR009006">
    <property type="entry name" value="Ala_racemase/Decarboxylase_C"/>
</dbReference>
<reference evidence="9 10" key="1">
    <citation type="submission" date="2013-02" db="EMBL/GenBank/DDBJ databases">
        <title>The Genome Sequence of Acinetobacter sp. NIPH 2171.</title>
        <authorList>
            <consortium name="The Broad Institute Genome Sequencing Platform"/>
            <consortium name="The Broad Institute Genome Sequencing Center for Infectious Disease"/>
            <person name="Cerqueira G."/>
            <person name="Feldgarden M."/>
            <person name="Courvalin P."/>
            <person name="Perichon B."/>
            <person name="Grillot-Courvalin C."/>
            <person name="Clermont D."/>
            <person name="Rocha E."/>
            <person name="Yoon E.-J."/>
            <person name="Nemec A."/>
            <person name="Walker B."/>
            <person name="Young S.K."/>
            <person name="Zeng Q."/>
            <person name="Gargeya S."/>
            <person name="Fitzgerald M."/>
            <person name="Haas B."/>
            <person name="Abouelleil A."/>
            <person name="Alvarado L."/>
            <person name="Arachchi H.M."/>
            <person name="Berlin A.M."/>
            <person name="Chapman S.B."/>
            <person name="Dewar J."/>
            <person name="Goldberg J."/>
            <person name="Griggs A."/>
            <person name="Gujja S."/>
            <person name="Hansen M."/>
            <person name="Howarth C."/>
            <person name="Imamovic A."/>
            <person name="Larimer J."/>
            <person name="McCowan C."/>
            <person name="Murphy C."/>
            <person name="Neiman D."/>
            <person name="Pearson M."/>
            <person name="Priest M."/>
            <person name="Roberts A."/>
            <person name="Saif S."/>
            <person name="Shea T."/>
            <person name="Sisk P."/>
            <person name="Sykes S."/>
            <person name="Wortman J."/>
            <person name="Nusbaum C."/>
            <person name="Birren B."/>
        </authorList>
    </citation>
    <scope>NUCLEOTIDE SEQUENCE [LARGE SCALE GENOMIC DNA]</scope>
    <source>
        <strain evidence="9 10">NIPH 2171</strain>
    </source>
</reference>
<name>N9P5L8_9GAMM</name>
<comment type="pathway">
    <text evidence="5">Amino-acid biosynthesis; D-alanine biosynthesis; D-alanine from L-alanine: step 1/1.</text>
</comment>
<dbReference type="PATRIC" id="fig|1217693.3.peg.1213"/>
<keyword evidence="4 5" id="KW-0413">Isomerase</keyword>
<feature type="active site" description="Proton acceptor; specific for D-alanine" evidence="5">
    <location>
        <position position="35"/>
    </location>
</feature>
<proteinExistence type="inferred from homology"/>
<evidence type="ECO:0000256" key="7">
    <source>
        <dbReference type="PIRSR" id="PIRSR600821-52"/>
    </source>
</evidence>
<sequence>MPRPIHAVIHQQALQHNLQVAHSCAPQSQVFAVVKADAYGHGIERVYAALKSADGFAFLDLTEGKRLRALGCDKPLLLLEGIFGFEDLFDCAKYEMGFAIHAQHQLEWLKTFVQLQPDVQFDVFLKMNSGMNRLGFLPEQYPSAFQELKNIQQVRSISHMTHFSDADGMRLGQEGIEHQQLVFIETIQNLPGKTSLSNSAAILRHHQHIQSDIVRSGIMLYGSSPDYPAHTIDHWNLKPTMTLRSELIAIQQVRAGDSIGYGSTFIVGQDMQIGIVACGYADGYQRITQTGTPVLVDGIRTQTIGRVSMDMLAVDLDSVPDAQIGSEVVLWGQSIHGTVLPIDEVAAGSGTVGYELMCAITQRVPVQIESLRLNKY</sequence>
<evidence type="ECO:0000256" key="4">
    <source>
        <dbReference type="ARBA" id="ARBA00023235"/>
    </source>
</evidence>
<dbReference type="Gene3D" id="2.40.37.10">
    <property type="entry name" value="Lyase, Ornithine Decarboxylase, Chain A, domain 1"/>
    <property type="match status" value="1"/>
</dbReference>
<dbReference type="STRING" id="70346.F897_01259"/>
<dbReference type="SUPFAM" id="SSF51419">
    <property type="entry name" value="PLP-binding barrel"/>
    <property type="match status" value="1"/>
</dbReference>
<dbReference type="GO" id="GO:0030170">
    <property type="term" value="F:pyridoxal phosphate binding"/>
    <property type="evidence" value="ECO:0007669"/>
    <property type="project" value="UniProtKB-UniRule"/>
</dbReference>
<dbReference type="PANTHER" id="PTHR30511:SF0">
    <property type="entry name" value="ALANINE RACEMASE, CATABOLIC-RELATED"/>
    <property type="match status" value="1"/>
</dbReference>
<dbReference type="Gene3D" id="3.20.20.10">
    <property type="entry name" value="Alanine racemase"/>
    <property type="match status" value="1"/>
</dbReference>
<dbReference type="InterPro" id="IPR020622">
    <property type="entry name" value="Ala_racemase_pyridoxalP-BS"/>
</dbReference>
<feature type="modified residue" description="N6-(pyridoxal phosphate)lysine" evidence="5 6">
    <location>
        <position position="35"/>
    </location>
</feature>
<evidence type="ECO:0000256" key="6">
    <source>
        <dbReference type="PIRSR" id="PIRSR600821-50"/>
    </source>
</evidence>
<dbReference type="Pfam" id="PF01168">
    <property type="entry name" value="Ala_racemase_N"/>
    <property type="match status" value="1"/>
</dbReference>
<dbReference type="GO" id="GO:0030632">
    <property type="term" value="P:D-alanine biosynthetic process"/>
    <property type="evidence" value="ECO:0007669"/>
    <property type="project" value="UniProtKB-UniRule"/>
</dbReference>
<dbReference type="SUPFAM" id="SSF50621">
    <property type="entry name" value="Alanine racemase C-terminal domain-like"/>
    <property type="match status" value="1"/>
</dbReference>
<evidence type="ECO:0000256" key="5">
    <source>
        <dbReference type="HAMAP-Rule" id="MF_01201"/>
    </source>
</evidence>
<feature type="domain" description="Alanine racemase C-terminal" evidence="8">
    <location>
        <begin position="240"/>
        <end position="369"/>
    </location>
</feature>
<feature type="binding site" evidence="5 7">
    <location>
        <position position="133"/>
    </location>
    <ligand>
        <name>substrate</name>
    </ligand>
</feature>
<dbReference type="PROSITE" id="PS00395">
    <property type="entry name" value="ALANINE_RACEMASE"/>
    <property type="match status" value="1"/>
</dbReference>
<comment type="cofactor">
    <cofactor evidence="2 5 6">
        <name>pyridoxal 5'-phosphate</name>
        <dbReference type="ChEBI" id="CHEBI:597326"/>
    </cofactor>
</comment>
<comment type="similarity">
    <text evidence="5">Belongs to the alanine racemase family.</text>
</comment>
<comment type="catalytic activity">
    <reaction evidence="1 5">
        <text>L-alanine = D-alanine</text>
        <dbReference type="Rhea" id="RHEA:20249"/>
        <dbReference type="ChEBI" id="CHEBI:57416"/>
        <dbReference type="ChEBI" id="CHEBI:57972"/>
        <dbReference type="EC" id="5.1.1.1"/>
    </reaction>
</comment>